<evidence type="ECO:0008006" key="3">
    <source>
        <dbReference type="Google" id="ProtNLM"/>
    </source>
</evidence>
<gene>
    <name evidence="1" type="ORF">H8710_06250</name>
</gene>
<dbReference type="InterPro" id="IPR053746">
    <property type="entry name" value="Viral_HT_Connector_Assembly"/>
</dbReference>
<dbReference type="EMBL" id="JACRSV010000001">
    <property type="protein sequence ID" value="MBC8559674.1"/>
    <property type="molecule type" value="Genomic_DNA"/>
</dbReference>
<evidence type="ECO:0000313" key="1">
    <source>
        <dbReference type="EMBL" id="MBC8559674.1"/>
    </source>
</evidence>
<dbReference type="RefSeq" id="WP_249294574.1">
    <property type="nucleotide sequence ID" value="NZ_JACRSV010000001.1"/>
</dbReference>
<keyword evidence="2" id="KW-1185">Reference proteome</keyword>
<organism evidence="1 2">
    <name type="scientific">Fumia xinanensis</name>
    <dbReference type="NCBI Taxonomy" id="2763659"/>
    <lineage>
        <taxon>Bacteria</taxon>
        <taxon>Bacillati</taxon>
        <taxon>Bacillota</taxon>
        <taxon>Clostridia</taxon>
        <taxon>Eubacteriales</taxon>
        <taxon>Oscillospiraceae</taxon>
        <taxon>Fumia</taxon>
    </lineage>
</organism>
<name>A0A926E3X8_9FIRM</name>
<protein>
    <recommendedName>
        <fullName evidence="3">Phage gp6-like head-tail connector protein</fullName>
    </recommendedName>
</protein>
<proteinExistence type="predicted"/>
<comment type="caution">
    <text evidence="1">The sequence shown here is derived from an EMBL/GenBank/DDBJ whole genome shotgun (WGS) entry which is preliminary data.</text>
</comment>
<reference evidence="1" key="1">
    <citation type="submission" date="2020-08" db="EMBL/GenBank/DDBJ databases">
        <title>Genome public.</title>
        <authorList>
            <person name="Liu C."/>
            <person name="Sun Q."/>
        </authorList>
    </citation>
    <scope>NUCLEOTIDE SEQUENCE</scope>
    <source>
        <strain evidence="1">NSJ-33</strain>
    </source>
</reference>
<sequence length="101" mass="11277">MNIADKAKLLLADGYDEALLLFCCELTEEYIKSYCHLEEIPKGAEHLASQMAAGCYREAKDGGKAVKSVTRGDFSVTYSDGAQDVLQGYSERLNAFRKMKW</sequence>
<evidence type="ECO:0000313" key="2">
    <source>
        <dbReference type="Proteomes" id="UP000610760"/>
    </source>
</evidence>
<dbReference type="Proteomes" id="UP000610760">
    <property type="component" value="Unassembled WGS sequence"/>
</dbReference>
<accession>A0A926E3X8</accession>
<dbReference type="Gene3D" id="1.10.246.150">
    <property type="match status" value="1"/>
</dbReference>
<dbReference type="AlphaFoldDB" id="A0A926E3X8"/>